<organism evidence="1 2">
    <name type="scientific">Arctia plantaginis</name>
    <name type="common">Wood tiger moth</name>
    <name type="synonym">Phalaena plantaginis</name>
    <dbReference type="NCBI Taxonomy" id="874455"/>
    <lineage>
        <taxon>Eukaryota</taxon>
        <taxon>Metazoa</taxon>
        <taxon>Ecdysozoa</taxon>
        <taxon>Arthropoda</taxon>
        <taxon>Hexapoda</taxon>
        <taxon>Insecta</taxon>
        <taxon>Pterygota</taxon>
        <taxon>Neoptera</taxon>
        <taxon>Endopterygota</taxon>
        <taxon>Lepidoptera</taxon>
        <taxon>Glossata</taxon>
        <taxon>Ditrysia</taxon>
        <taxon>Noctuoidea</taxon>
        <taxon>Erebidae</taxon>
        <taxon>Arctiinae</taxon>
        <taxon>Arctia</taxon>
    </lineage>
</organism>
<evidence type="ECO:0000313" key="2">
    <source>
        <dbReference type="Proteomes" id="UP000494256"/>
    </source>
</evidence>
<comment type="caution">
    <text evidence="1">The sequence shown here is derived from an EMBL/GenBank/DDBJ whole genome shotgun (WGS) entry which is preliminary data.</text>
</comment>
<name>A0A8S1ATD0_ARCPL</name>
<dbReference type="EMBL" id="CADEBD010000338">
    <property type="protein sequence ID" value="CAB3248292.1"/>
    <property type="molecule type" value="Genomic_DNA"/>
</dbReference>
<evidence type="ECO:0000313" key="1">
    <source>
        <dbReference type="EMBL" id="CAB3248292.1"/>
    </source>
</evidence>
<dbReference type="AlphaFoldDB" id="A0A8S1ATD0"/>
<proteinExistence type="predicted"/>
<reference evidence="1 2" key="1">
    <citation type="submission" date="2020-04" db="EMBL/GenBank/DDBJ databases">
        <authorList>
            <person name="Wallbank WR R."/>
            <person name="Pardo Diaz C."/>
            <person name="Kozak K."/>
            <person name="Martin S."/>
            <person name="Jiggins C."/>
            <person name="Moest M."/>
            <person name="Warren A I."/>
            <person name="Byers J.R.P. K."/>
            <person name="Montejo-Kovacevich G."/>
            <person name="Yen C E."/>
        </authorList>
    </citation>
    <scope>NUCLEOTIDE SEQUENCE [LARGE SCALE GENOMIC DNA]</scope>
</reference>
<sequence>MSNDEVAETAVDGKQTDHVIHVDGDSDTISVLSESTLTAGSDTLSVTDTEQHLGESEVEIHVILHDTTNRTRTGATVRVGRDGAHIHLVRIFRNEQLTVVRRYNTERWGGGHGKSGWERARTHPRVLIECLKSLIIKSVED</sequence>
<protein>
    <submittedName>
        <fullName evidence="1">Uncharacterized protein</fullName>
    </submittedName>
</protein>
<dbReference type="OrthoDB" id="7171083at2759"/>
<gene>
    <name evidence="1" type="ORF">APLA_LOCUS12319</name>
</gene>
<accession>A0A8S1ATD0</accession>
<dbReference type="Proteomes" id="UP000494256">
    <property type="component" value="Unassembled WGS sequence"/>
</dbReference>